<dbReference type="AlphaFoldDB" id="A0A0G2Z6A3"/>
<dbReference type="Gene3D" id="1.10.150.650">
    <property type="match status" value="1"/>
</dbReference>
<dbReference type="STRING" id="1330330.IX53_04135"/>
<name>A0A0G2Z6A3_9BACT</name>
<sequence>MLADLHMHSHHSDGTKSVEELVEIVLSKKIRFFSITDHDNMKAQHKASKLAEQLGLTYVSGIEIGCRYTGGIMDILGYNVDYNDRTFLQFLEKLIEHRDNRNELIVRKLNELGFEISMSEIFQESNGTIVGRPHISRVMLKKGYVQDLNDAFEKYIGEGRPAYVDKNKYRSDEVISYIRNAGGIAILAHPFSLNLEPKDLTQKVAELVSFGLQGIEVFYKEYNAEDQNILLEIAKNFHLLVTGGSDYHGDNKPDIEPGVEIPDKYLWEFISFLNLQKPL</sequence>
<evidence type="ECO:0000313" key="3">
    <source>
        <dbReference type="Proteomes" id="UP000035159"/>
    </source>
</evidence>
<dbReference type="SMART" id="SM00481">
    <property type="entry name" value="POLIIIAc"/>
    <property type="match status" value="1"/>
</dbReference>
<dbReference type="GO" id="GO:0004534">
    <property type="term" value="F:5'-3' RNA exonuclease activity"/>
    <property type="evidence" value="ECO:0007669"/>
    <property type="project" value="TreeGrafter"/>
</dbReference>
<dbReference type="Pfam" id="PF02811">
    <property type="entry name" value="PHP"/>
    <property type="match status" value="1"/>
</dbReference>
<dbReference type="PANTHER" id="PTHR42924">
    <property type="entry name" value="EXONUCLEASE"/>
    <property type="match status" value="1"/>
</dbReference>
<dbReference type="InterPro" id="IPR016195">
    <property type="entry name" value="Pol/histidinol_Pase-like"/>
</dbReference>
<dbReference type="CDD" id="cd07438">
    <property type="entry name" value="PHP_HisPPase_AMP"/>
    <property type="match status" value="1"/>
</dbReference>
<dbReference type="PATRIC" id="fig|1330330.3.peg.828"/>
<feature type="domain" description="Polymerase/histidinol phosphatase N-terminal" evidence="1">
    <location>
        <begin position="3"/>
        <end position="68"/>
    </location>
</feature>
<accession>A0A0G2Z6A3</accession>
<protein>
    <recommendedName>
        <fullName evidence="1">Polymerase/histidinol phosphatase N-terminal domain-containing protein</fullName>
    </recommendedName>
</protein>
<dbReference type="SUPFAM" id="SSF89550">
    <property type="entry name" value="PHP domain-like"/>
    <property type="match status" value="1"/>
</dbReference>
<keyword evidence="3" id="KW-1185">Reference proteome</keyword>
<evidence type="ECO:0000259" key="1">
    <source>
        <dbReference type="SMART" id="SM00481"/>
    </source>
</evidence>
<gene>
    <name evidence="2" type="ORF">IX53_04135</name>
</gene>
<dbReference type="PANTHER" id="PTHR42924:SF3">
    <property type="entry name" value="POLYMERASE_HISTIDINOL PHOSPHATASE N-TERMINAL DOMAIN-CONTAINING PROTEIN"/>
    <property type="match status" value="1"/>
</dbReference>
<dbReference type="KEGG" id="kpf:IX53_04135"/>
<dbReference type="RefSeq" id="WP_047754269.1">
    <property type="nucleotide sequence ID" value="NZ_CAJUHA010000013.1"/>
</dbReference>
<dbReference type="GO" id="GO:0035312">
    <property type="term" value="F:5'-3' DNA exonuclease activity"/>
    <property type="evidence" value="ECO:0007669"/>
    <property type="project" value="TreeGrafter"/>
</dbReference>
<organism evidence="2 3">
    <name type="scientific">Kosmotoga pacifica</name>
    <dbReference type="NCBI Taxonomy" id="1330330"/>
    <lineage>
        <taxon>Bacteria</taxon>
        <taxon>Thermotogati</taxon>
        <taxon>Thermotogota</taxon>
        <taxon>Thermotogae</taxon>
        <taxon>Kosmotogales</taxon>
        <taxon>Kosmotogaceae</taxon>
        <taxon>Kosmotoga</taxon>
    </lineage>
</organism>
<dbReference type="InterPro" id="IPR004013">
    <property type="entry name" value="PHP_dom"/>
</dbReference>
<proteinExistence type="predicted"/>
<dbReference type="OrthoDB" id="9804333at2"/>
<dbReference type="Proteomes" id="UP000035159">
    <property type="component" value="Chromosome"/>
</dbReference>
<dbReference type="Gene3D" id="3.20.20.140">
    <property type="entry name" value="Metal-dependent hydrolases"/>
    <property type="match status" value="1"/>
</dbReference>
<evidence type="ECO:0000313" key="2">
    <source>
        <dbReference type="EMBL" id="AKI97135.1"/>
    </source>
</evidence>
<dbReference type="InterPro" id="IPR052018">
    <property type="entry name" value="PHP_domain"/>
</dbReference>
<dbReference type="InterPro" id="IPR003141">
    <property type="entry name" value="Pol/His_phosphatase_N"/>
</dbReference>
<reference evidence="2 3" key="1">
    <citation type="submission" date="2015-04" db="EMBL/GenBank/DDBJ databases">
        <title>Complete Genome Sequence of Kosmotoga pacifica SLHLJ1.</title>
        <authorList>
            <person name="Jiang L.J."/>
            <person name="Shao Z.Z."/>
            <person name="Jebbar M."/>
        </authorList>
    </citation>
    <scope>NUCLEOTIDE SEQUENCE [LARGE SCALE GENOMIC DNA]</scope>
    <source>
        <strain evidence="2 3">SLHLJ1</strain>
    </source>
</reference>
<dbReference type="EMBL" id="CP011232">
    <property type="protein sequence ID" value="AKI97135.1"/>
    <property type="molecule type" value="Genomic_DNA"/>
</dbReference>